<evidence type="ECO:0000256" key="1">
    <source>
        <dbReference type="SAM" id="Phobius"/>
    </source>
</evidence>
<evidence type="ECO:0000313" key="4">
    <source>
        <dbReference type="Proteomes" id="UP000264036"/>
    </source>
</evidence>
<dbReference type="InterPro" id="IPR036873">
    <property type="entry name" value="Rhodanese-like_dom_sf"/>
</dbReference>
<feature type="transmembrane region" description="Helical" evidence="1">
    <location>
        <begin position="6"/>
        <end position="29"/>
    </location>
</feature>
<protein>
    <submittedName>
        <fullName evidence="3">Rhodanese</fullName>
    </submittedName>
</protein>
<dbReference type="AlphaFoldDB" id="A0A356LFC9"/>
<dbReference type="CDD" id="cd00158">
    <property type="entry name" value="RHOD"/>
    <property type="match status" value="1"/>
</dbReference>
<keyword evidence="1" id="KW-0472">Membrane</keyword>
<comment type="caution">
    <text evidence="3">The sequence shown here is derived from an EMBL/GenBank/DDBJ whole genome shotgun (WGS) entry which is preliminary data.</text>
</comment>
<dbReference type="SMART" id="SM00450">
    <property type="entry name" value="RHOD"/>
    <property type="match status" value="1"/>
</dbReference>
<sequence>MVDFLFYQNSIYFLIFLLVAGALLVFPLLRQQGKGNTGLSVKDAVNLVNRENAVFVDLRAADSYRSGSIPSARNLPAADFEQKAGTLPRNKPLILVCDNGRESAKMANVLRSKNTENVYTLAGGMGAWKADGMPVKQHS</sequence>
<dbReference type="Proteomes" id="UP000264036">
    <property type="component" value="Unassembled WGS sequence"/>
</dbReference>
<keyword evidence="1" id="KW-0812">Transmembrane</keyword>
<dbReference type="SUPFAM" id="SSF52821">
    <property type="entry name" value="Rhodanese/Cell cycle control phosphatase"/>
    <property type="match status" value="1"/>
</dbReference>
<gene>
    <name evidence="3" type="ORF">DD666_08635</name>
</gene>
<reference evidence="3 4" key="1">
    <citation type="journal article" date="2018" name="Nat. Biotechnol.">
        <title>A standardized bacterial taxonomy based on genome phylogeny substantially revises the tree of life.</title>
        <authorList>
            <person name="Parks D.H."/>
            <person name="Chuvochina M."/>
            <person name="Waite D.W."/>
            <person name="Rinke C."/>
            <person name="Skarshewski A."/>
            <person name="Chaumeil P.A."/>
            <person name="Hugenholtz P."/>
        </authorList>
    </citation>
    <scope>NUCLEOTIDE SEQUENCE [LARGE SCALE GENOMIC DNA]</scope>
    <source>
        <strain evidence="3">UBA10707</strain>
    </source>
</reference>
<name>A0A356LFC9_9BURK</name>
<keyword evidence="1" id="KW-1133">Transmembrane helix</keyword>
<accession>A0A356LFC9</accession>
<dbReference type="PANTHER" id="PTHR43031">
    <property type="entry name" value="FAD-DEPENDENT OXIDOREDUCTASE"/>
    <property type="match status" value="1"/>
</dbReference>
<proteinExistence type="predicted"/>
<dbReference type="EMBL" id="DOEK01000022">
    <property type="protein sequence ID" value="HBP29468.1"/>
    <property type="molecule type" value="Genomic_DNA"/>
</dbReference>
<dbReference type="Pfam" id="PF00581">
    <property type="entry name" value="Rhodanese"/>
    <property type="match status" value="1"/>
</dbReference>
<organism evidence="3 4">
    <name type="scientific">Advenella kashmirensis</name>
    <dbReference type="NCBI Taxonomy" id="310575"/>
    <lineage>
        <taxon>Bacteria</taxon>
        <taxon>Pseudomonadati</taxon>
        <taxon>Pseudomonadota</taxon>
        <taxon>Betaproteobacteria</taxon>
        <taxon>Burkholderiales</taxon>
        <taxon>Alcaligenaceae</taxon>
    </lineage>
</organism>
<dbReference type="InterPro" id="IPR001763">
    <property type="entry name" value="Rhodanese-like_dom"/>
</dbReference>
<dbReference type="PROSITE" id="PS50206">
    <property type="entry name" value="RHODANESE_3"/>
    <property type="match status" value="1"/>
</dbReference>
<feature type="domain" description="Rhodanese" evidence="2">
    <location>
        <begin position="49"/>
        <end position="137"/>
    </location>
</feature>
<evidence type="ECO:0000259" key="2">
    <source>
        <dbReference type="PROSITE" id="PS50206"/>
    </source>
</evidence>
<dbReference type="Gene3D" id="3.40.250.10">
    <property type="entry name" value="Rhodanese-like domain"/>
    <property type="match status" value="1"/>
</dbReference>
<dbReference type="InterPro" id="IPR050229">
    <property type="entry name" value="GlpE_sulfurtransferase"/>
</dbReference>
<evidence type="ECO:0000313" key="3">
    <source>
        <dbReference type="EMBL" id="HBP29468.1"/>
    </source>
</evidence>
<dbReference type="PANTHER" id="PTHR43031:SF18">
    <property type="entry name" value="RHODANESE-RELATED SULFURTRANSFERASES"/>
    <property type="match status" value="1"/>
</dbReference>